<dbReference type="EC" id="6.2.1.26" evidence="5"/>
<dbReference type="UniPathway" id="UPA00079"/>
<dbReference type="OrthoDB" id="9762242at2"/>
<keyword evidence="1 5" id="KW-0474">Menaquinone biosynthesis</keyword>
<keyword evidence="9" id="KW-1185">Reference proteome</keyword>
<proteinExistence type="inferred from homology"/>
<dbReference type="UniPathway" id="UPA01057">
    <property type="reaction ID" value="UER00166"/>
</dbReference>
<dbReference type="GO" id="GO:0031956">
    <property type="term" value="F:medium-chain fatty acid-CoA ligase activity"/>
    <property type="evidence" value="ECO:0007669"/>
    <property type="project" value="TreeGrafter"/>
</dbReference>
<comment type="pathway">
    <text evidence="5">Quinol/quinone metabolism; 1,4-dihydroxy-2-naphthoate biosynthesis; 1,4-dihydroxy-2-naphthoate from chorismate: step 5/7.</text>
</comment>
<dbReference type="InterPro" id="IPR045851">
    <property type="entry name" value="AMP-bd_C_sf"/>
</dbReference>
<evidence type="ECO:0000313" key="8">
    <source>
        <dbReference type="EMBL" id="SFA91821.1"/>
    </source>
</evidence>
<dbReference type="Gene3D" id="3.30.300.30">
    <property type="match status" value="1"/>
</dbReference>
<comment type="function">
    <text evidence="5">Converts 2-succinylbenzoate (OSB) to 2-succinylbenzoyl-CoA (OSB-CoA).</text>
</comment>
<feature type="domain" description="AMP-dependent synthetase/ligase" evidence="6">
    <location>
        <begin position="10"/>
        <end position="342"/>
    </location>
</feature>
<dbReference type="GO" id="GO:0009234">
    <property type="term" value="P:menaquinone biosynthetic process"/>
    <property type="evidence" value="ECO:0007669"/>
    <property type="project" value="UniProtKB-UniRule"/>
</dbReference>
<dbReference type="STRING" id="237679.SAMN04488072_103260"/>
<dbReference type="RefSeq" id="WP_090234911.1">
    <property type="nucleotide sequence ID" value="NZ_FOJW01000003.1"/>
</dbReference>
<sequence>MAEIVPHWLTKQADLAPNQTAVELPDGTIYTFLELHDKSQSFARRLRGLGVQKETKVGILSANHIDTVIAVHALTYLGAVAVMLNTRLTEQELDYQIHDADAAFVLVQQHDRELDAAVQTFSDVWMLPEHTGELYTEIDLDLNFTIIYTSGTTGFPKGVIHTYGNHLWSAIGSMLNLGLSNQDKWLAVLPIFHVGGLSILLRSVIYGIPVYLMEKYSKQLVHDAIMTKGVTIASVVTVMVKDLITQLGDSTYPDTFRCMLLGGGPASKSLLEQAKARHVPVFQSYGMTETSSQIVTLSPVDAMEKLGSSGKPLFPAQLKINAGDHEVGEIQVKGPMVTKGYFNHEQATQQALTDGWLATGDLGYTDQEGFLYVVDRRKDLIISGGENIYPTEIESVLSSMEGILEVGIVGKSDAKWGQIPVAFVVACNPSVSEKNILDFARHKLAGYKVPKDIYFLDKLPRNASNKLVRSKLSDRLIDNDSQSH</sequence>
<protein>
    <recommendedName>
        <fullName evidence="5">2-succinylbenzoate--CoA ligase</fullName>
        <ecNumber evidence="5">6.2.1.26</ecNumber>
    </recommendedName>
    <alternativeName>
        <fullName evidence="5">o-succinylbenzoyl-CoA synthetase</fullName>
        <shortName evidence="5">OSB-CoA synthetase</shortName>
    </alternativeName>
</protein>
<evidence type="ECO:0000256" key="3">
    <source>
        <dbReference type="ARBA" id="ARBA00022741"/>
    </source>
</evidence>
<keyword evidence="2 5" id="KW-0436">Ligase</keyword>
<dbReference type="InterPro" id="IPR025110">
    <property type="entry name" value="AMP-bd_C"/>
</dbReference>
<dbReference type="PROSITE" id="PS00455">
    <property type="entry name" value="AMP_BINDING"/>
    <property type="match status" value="1"/>
</dbReference>
<dbReference type="NCBIfam" id="TIGR01923">
    <property type="entry name" value="menE"/>
    <property type="match status" value="1"/>
</dbReference>
<dbReference type="GO" id="GO:0008756">
    <property type="term" value="F:o-succinylbenzoate-CoA ligase activity"/>
    <property type="evidence" value="ECO:0007669"/>
    <property type="project" value="UniProtKB-UniRule"/>
</dbReference>
<keyword evidence="4 5" id="KW-0067">ATP-binding</keyword>
<comment type="similarity">
    <text evidence="5">Belongs to the ATP-dependent AMP-binding enzyme family. MenE subfamily.</text>
</comment>
<dbReference type="EMBL" id="FOJW01000003">
    <property type="protein sequence ID" value="SFA91821.1"/>
    <property type="molecule type" value="Genomic_DNA"/>
</dbReference>
<evidence type="ECO:0000256" key="5">
    <source>
        <dbReference type="HAMAP-Rule" id="MF_00731"/>
    </source>
</evidence>
<dbReference type="InterPro" id="IPR010192">
    <property type="entry name" value="MenE"/>
</dbReference>
<evidence type="ECO:0000256" key="4">
    <source>
        <dbReference type="ARBA" id="ARBA00022840"/>
    </source>
</evidence>
<dbReference type="InterPro" id="IPR020845">
    <property type="entry name" value="AMP-binding_CS"/>
</dbReference>
<dbReference type="HAMAP" id="MF_00731">
    <property type="entry name" value="MenE"/>
    <property type="match status" value="1"/>
</dbReference>
<dbReference type="Proteomes" id="UP000198642">
    <property type="component" value="Unassembled WGS sequence"/>
</dbReference>
<organism evidence="8 9">
    <name type="scientific">Lentibacillus halodurans</name>
    <dbReference type="NCBI Taxonomy" id="237679"/>
    <lineage>
        <taxon>Bacteria</taxon>
        <taxon>Bacillati</taxon>
        <taxon>Bacillota</taxon>
        <taxon>Bacilli</taxon>
        <taxon>Bacillales</taxon>
        <taxon>Bacillaceae</taxon>
        <taxon>Lentibacillus</taxon>
    </lineage>
</organism>
<reference evidence="8 9" key="1">
    <citation type="submission" date="2016-10" db="EMBL/GenBank/DDBJ databases">
        <authorList>
            <person name="de Groot N.N."/>
        </authorList>
    </citation>
    <scope>NUCLEOTIDE SEQUENCE [LARGE SCALE GENOMIC DNA]</scope>
    <source>
        <strain evidence="8 9">CGMCC 1.3702</strain>
    </source>
</reference>
<gene>
    <name evidence="5" type="primary">menE</name>
    <name evidence="8" type="ORF">SAMN04488072_103260</name>
</gene>
<keyword evidence="3 5" id="KW-0547">Nucleotide-binding</keyword>
<dbReference type="GO" id="GO:0005524">
    <property type="term" value="F:ATP binding"/>
    <property type="evidence" value="ECO:0007669"/>
    <property type="project" value="UniProtKB-KW"/>
</dbReference>
<comment type="pathway">
    <text evidence="5">Quinol/quinone metabolism; menaquinone biosynthesis.</text>
</comment>
<dbReference type="Pfam" id="PF00501">
    <property type="entry name" value="AMP-binding"/>
    <property type="match status" value="1"/>
</dbReference>
<evidence type="ECO:0000259" key="6">
    <source>
        <dbReference type="Pfam" id="PF00501"/>
    </source>
</evidence>
<dbReference type="NCBIfam" id="NF002966">
    <property type="entry name" value="PRK03640.1"/>
    <property type="match status" value="1"/>
</dbReference>
<dbReference type="SUPFAM" id="SSF56801">
    <property type="entry name" value="Acetyl-CoA synthetase-like"/>
    <property type="match status" value="1"/>
</dbReference>
<evidence type="ECO:0000256" key="2">
    <source>
        <dbReference type="ARBA" id="ARBA00022598"/>
    </source>
</evidence>
<dbReference type="AlphaFoldDB" id="A0A1I0WT56"/>
<comment type="catalytic activity">
    <reaction evidence="5">
        <text>2-succinylbenzoate + ATP + CoA = 2-succinylbenzoyl-CoA + AMP + diphosphate</text>
        <dbReference type="Rhea" id="RHEA:17009"/>
        <dbReference type="ChEBI" id="CHEBI:18325"/>
        <dbReference type="ChEBI" id="CHEBI:30616"/>
        <dbReference type="ChEBI" id="CHEBI:33019"/>
        <dbReference type="ChEBI" id="CHEBI:57287"/>
        <dbReference type="ChEBI" id="CHEBI:57364"/>
        <dbReference type="ChEBI" id="CHEBI:456215"/>
        <dbReference type="EC" id="6.2.1.26"/>
    </reaction>
</comment>
<dbReference type="Gene3D" id="3.40.50.12780">
    <property type="entry name" value="N-terminal domain of ligase-like"/>
    <property type="match status" value="1"/>
</dbReference>
<dbReference type="PANTHER" id="PTHR43201">
    <property type="entry name" value="ACYL-COA SYNTHETASE"/>
    <property type="match status" value="1"/>
</dbReference>
<feature type="domain" description="AMP-binding enzyme C-terminal" evidence="7">
    <location>
        <begin position="392"/>
        <end position="466"/>
    </location>
</feature>
<dbReference type="PANTHER" id="PTHR43201:SF5">
    <property type="entry name" value="MEDIUM-CHAIN ACYL-COA LIGASE ACSF2, MITOCHONDRIAL"/>
    <property type="match status" value="1"/>
</dbReference>
<name>A0A1I0WT56_9BACI</name>
<evidence type="ECO:0000256" key="1">
    <source>
        <dbReference type="ARBA" id="ARBA00022428"/>
    </source>
</evidence>
<evidence type="ECO:0000259" key="7">
    <source>
        <dbReference type="Pfam" id="PF13193"/>
    </source>
</evidence>
<dbReference type="InterPro" id="IPR000873">
    <property type="entry name" value="AMP-dep_synth/lig_dom"/>
</dbReference>
<dbReference type="Pfam" id="PF13193">
    <property type="entry name" value="AMP-binding_C"/>
    <property type="match status" value="1"/>
</dbReference>
<dbReference type="InterPro" id="IPR042099">
    <property type="entry name" value="ANL_N_sf"/>
</dbReference>
<evidence type="ECO:0000313" key="9">
    <source>
        <dbReference type="Proteomes" id="UP000198642"/>
    </source>
</evidence>
<accession>A0A1I0WT56</accession>
<dbReference type="GO" id="GO:0006631">
    <property type="term" value="P:fatty acid metabolic process"/>
    <property type="evidence" value="ECO:0007669"/>
    <property type="project" value="TreeGrafter"/>
</dbReference>